<proteinExistence type="predicted"/>
<gene>
    <name evidence="1" type="ORF">Zmor_007998</name>
</gene>
<dbReference type="EMBL" id="JALNTZ010000002">
    <property type="protein sequence ID" value="KAJ3663771.1"/>
    <property type="molecule type" value="Genomic_DNA"/>
</dbReference>
<evidence type="ECO:0000313" key="2">
    <source>
        <dbReference type="Proteomes" id="UP001168821"/>
    </source>
</evidence>
<accession>A0AA38MPB7</accession>
<sequence length="144" mass="16045">MRLNTGNPPDHPKHNTSLSSNTPWSFFSVSQNFCSSVKYLSKMNTLERPSVAIIQRLKPHPAMFQTSHHSTGNNHSRRLRCTGSDDGRYLRPAHVTLPAHLCYTCSSFRDTTGPRSRFLAALRPSSAGGAARAFVILLFRFGDN</sequence>
<organism evidence="1 2">
    <name type="scientific">Zophobas morio</name>
    <dbReference type="NCBI Taxonomy" id="2755281"/>
    <lineage>
        <taxon>Eukaryota</taxon>
        <taxon>Metazoa</taxon>
        <taxon>Ecdysozoa</taxon>
        <taxon>Arthropoda</taxon>
        <taxon>Hexapoda</taxon>
        <taxon>Insecta</taxon>
        <taxon>Pterygota</taxon>
        <taxon>Neoptera</taxon>
        <taxon>Endopterygota</taxon>
        <taxon>Coleoptera</taxon>
        <taxon>Polyphaga</taxon>
        <taxon>Cucujiformia</taxon>
        <taxon>Tenebrionidae</taxon>
        <taxon>Zophobas</taxon>
    </lineage>
</organism>
<protein>
    <submittedName>
        <fullName evidence="1">Uncharacterized protein</fullName>
    </submittedName>
</protein>
<comment type="caution">
    <text evidence="1">The sequence shown here is derived from an EMBL/GenBank/DDBJ whole genome shotgun (WGS) entry which is preliminary data.</text>
</comment>
<dbReference type="AlphaFoldDB" id="A0AA38MPB7"/>
<name>A0AA38MPB7_9CUCU</name>
<keyword evidence="2" id="KW-1185">Reference proteome</keyword>
<dbReference type="Proteomes" id="UP001168821">
    <property type="component" value="Unassembled WGS sequence"/>
</dbReference>
<evidence type="ECO:0000313" key="1">
    <source>
        <dbReference type="EMBL" id="KAJ3663771.1"/>
    </source>
</evidence>
<reference evidence="1" key="1">
    <citation type="journal article" date="2023" name="G3 (Bethesda)">
        <title>Whole genome assemblies of Zophobas morio and Tenebrio molitor.</title>
        <authorList>
            <person name="Kaur S."/>
            <person name="Stinson S.A."/>
            <person name="diCenzo G.C."/>
        </authorList>
    </citation>
    <scope>NUCLEOTIDE SEQUENCE</scope>
    <source>
        <strain evidence="1">QUZm001</strain>
    </source>
</reference>